<name>F0X1B3_9STRA</name>
<feature type="chain" id="PRO_5003260043" evidence="1">
    <location>
        <begin position="18"/>
        <end position="275"/>
    </location>
</feature>
<organism evidence="2">
    <name type="scientific">Albugo laibachii Nc14</name>
    <dbReference type="NCBI Taxonomy" id="890382"/>
    <lineage>
        <taxon>Eukaryota</taxon>
        <taxon>Sar</taxon>
        <taxon>Stramenopiles</taxon>
        <taxon>Oomycota</taxon>
        <taxon>Peronosporomycetes</taxon>
        <taxon>Albuginales</taxon>
        <taxon>Albuginaceae</taxon>
        <taxon>Albugo</taxon>
    </lineage>
</organism>
<proteinExistence type="predicted"/>
<accession>F0X1B3</accession>
<protein>
    <submittedName>
        <fullName evidence="2">AlNc14C578G12202 protein</fullName>
    </submittedName>
</protein>
<dbReference type="AlphaFoldDB" id="F0X1B3"/>
<dbReference type="HOGENOM" id="CLU_062536_0_0_1"/>
<dbReference type="EMBL" id="FR824601">
    <property type="protein sequence ID" value="CCA27587.1"/>
    <property type="molecule type" value="Genomic_DNA"/>
</dbReference>
<evidence type="ECO:0000313" key="2">
    <source>
        <dbReference type="EMBL" id="CCA27587.1"/>
    </source>
</evidence>
<sequence length="275" mass="31052">MTIKYLLLAISPLLCGGTDTTANFLKSIGDEESKDFYTNVFDEIRKCGVFDMDGTIINNALLSPVLAYQVRKMNFAFSWEHVDLVFGFKSVSEDDRNACIAQEYTLTDSVKVKFEDLVKGIKDILFKYDAAHGRDSLDQKVIEKLGALIAVWSCVTYSKMKDNNNCNYLASTLKYRLLYKMSLEERKNLIKYVLAHEPKAAGSDKYDDKGIKFRLRNHSPSAYPQQLAFIKKLKHVQVTPIVISASPKLYLEALNEVLGIGIDSKNLHGSYPNAH</sequence>
<feature type="signal peptide" evidence="1">
    <location>
        <begin position="1"/>
        <end position="17"/>
    </location>
</feature>
<reference evidence="2" key="1">
    <citation type="journal article" date="2011" name="PLoS Biol.">
        <title>Gene gain and loss during evolution of obligate parasitism in the white rust pathogen of Arabidopsis thaliana.</title>
        <authorList>
            <person name="Kemen E."/>
            <person name="Gardiner A."/>
            <person name="Schultz-Larsen T."/>
            <person name="Kemen A.C."/>
            <person name="Balmuth A.L."/>
            <person name="Robert-Seilaniantz A."/>
            <person name="Bailey K."/>
            <person name="Holub E."/>
            <person name="Studholme D.J."/>
            <person name="Maclean D."/>
            <person name="Jones J.D."/>
        </authorList>
    </citation>
    <scope>NUCLEOTIDE SEQUENCE</scope>
</reference>
<dbReference type="InterPro" id="IPR036412">
    <property type="entry name" value="HAD-like_sf"/>
</dbReference>
<evidence type="ECO:0000256" key="1">
    <source>
        <dbReference type="SAM" id="SignalP"/>
    </source>
</evidence>
<reference evidence="2" key="2">
    <citation type="submission" date="2011-02" db="EMBL/GenBank/DDBJ databases">
        <authorList>
            <person name="MacLean D."/>
        </authorList>
    </citation>
    <scope>NUCLEOTIDE SEQUENCE</scope>
</reference>
<dbReference type="SUPFAM" id="SSF56784">
    <property type="entry name" value="HAD-like"/>
    <property type="match status" value="1"/>
</dbReference>
<gene>
    <name evidence="2" type="primary">AlNc14C578G12202</name>
    <name evidence="2" type="ORF">ALNC14_137310</name>
</gene>
<keyword evidence="1" id="KW-0732">Signal</keyword>